<organism evidence="1 2">
    <name type="scientific">Actinoalloteichus hoggarensis</name>
    <dbReference type="NCBI Taxonomy" id="1470176"/>
    <lineage>
        <taxon>Bacteria</taxon>
        <taxon>Bacillati</taxon>
        <taxon>Actinomycetota</taxon>
        <taxon>Actinomycetes</taxon>
        <taxon>Pseudonocardiales</taxon>
        <taxon>Pseudonocardiaceae</taxon>
        <taxon>Actinoalloteichus</taxon>
    </lineage>
</organism>
<sequence length="86" mass="9643">MIGMAVLRALLAEAGVLAATEDVDVDAHELVLDSFSLVWFLYVLEERHGVWIDPRDEELTECTSIRGLHEYLGRAGRSVSEARSVW</sequence>
<name>A0A221VZG6_9PSEU</name>
<dbReference type="Proteomes" id="UP000204221">
    <property type="component" value="Chromosome"/>
</dbReference>
<gene>
    <name evidence="1" type="ORF">AHOG_06240</name>
</gene>
<dbReference type="SUPFAM" id="SSF47336">
    <property type="entry name" value="ACP-like"/>
    <property type="match status" value="1"/>
</dbReference>
<proteinExistence type="predicted"/>
<evidence type="ECO:0000313" key="1">
    <source>
        <dbReference type="EMBL" id="ASO18900.1"/>
    </source>
</evidence>
<keyword evidence="2" id="KW-1185">Reference proteome</keyword>
<protein>
    <recommendedName>
        <fullName evidence="3">Carrier domain-containing protein</fullName>
    </recommendedName>
</protein>
<dbReference type="Gene3D" id="1.10.1200.10">
    <property type="entry name" value="ACP-like"/>
    <property type="match status" value="1"/>
</dbReference>
<dbReference type="InterPro" id="IPR036736">
    <property type="entry name" value="ACP-like_sf"/>
</dbReference>
<dbReference type="EMBL" id="CP022521">
    <property type="protein sequence ID" value="ASO18900.1"/>
    <property type="molecule type" value="Genomic_DNA"/>
</dbReference>
<reference evidence="1 2" key="1">
    <citation type="submission" date="2017-07" db="EMBL/GenBank/DDBJ databases">
        <title>Complete genome sequence of Actinoalloteichus hoggarensis DSM 45943, type strain of Actinoalloteichus hoggarensis.</title>
        <authorList>
            <person name="Ruckert C."/>
            <person name="Nouioui I."/>
            <person name="Willmese J."/>
            <person name="van Wezel G."/>
            <person name="Klenk H.-P."/>
            <person name="Kalinowski J."/>
            <person name="Zotchev S.B."/>
        </authorList>
    </citation>
    <scope>NUCLEOTIDE SEQUENCE [LARGE SCALE GENOMIC DNA]</scope>
    <source>
        <strain evidence="1 2">DSM 45943</strain>
    </source>
</reference>
<dbReference type="KEGG" id="ahg:AHOG_06240"/>
<evidence type="ECO:0008006" key="3">
    <source>
        <dbReference type="Google" id="ProtNLM"/>
    </source>
</evidence>
<accession>A0A221VZG6</accession>
<dbReference type="AlphaFoldDB" id="A0A221VZG6"/>
<evidence type="ECO:0000313" key="2">
    <source>
        <dbReference type="Proteomes" id="UP000204221"/>
    </source>
</evidence>